<dbReference type="GeneID" id="38134199"/>
<keyword evidence="1" id="KW-1133">Transmembrane helix</keyword>
<keyword evidence="3" id="KW-1185">Reference proteome</keyword>
<keyword evidence="1" id="KW-0812">Transmembrane</keyword>
<evidence type="ECO:0000313" key="2">
    <source>
        <dbReference type="EMBL" id="RDH34446.1"/>
    </source>
</evidence>
<keyword evidence="1" id="KW-0472">Membrane</keyword>
<sequence length="88" mass="10134">MDGWMDGRESSGCSEWSASFPGDDSWDAASEVRDYQFSSVLSRWRREEWLWPRVAPGLAAVGGIVIRVMGWVVVVVVMMMLMIRCYYY</sequence>
<name>A0A3F3Q6S1_9EURO</name>
<organism evidence="2 3">
    <name type="scientific">Aspergillus welwitschiae</name>
    <dbReference type="NCBI Taxonomy" id="1341132"/>
    <lineage>
        <taxon>Eukaryota</taxon>
        <taxon>Fungi</taxon>
        <taxon>Dikarya</taxon>
        <taxon>Ascomycota</taxon>
        <taxon>Pezizomycotina</taxon>
        <taxon>Eurotiomycetes</taxon>
        <taxon>Eurotiomycetidae</taxon>
        <taxon>Eurotiales</taxon>
        <taxon>Aspergillaceae</taxon>
        <taxon>Aspergillus</taxon>
        <taxon>Aspergillus subgen. Circumdati</taxon>
    </lineage>
</organism>
<feature type="non-terminal residue" evidence="2">
    <location>
        <position position="88"/>
    </location>
</feature>
<dbReference type="AlphaFoldDB" id="A0A3F3Q6S1"/>
<evidence type="ECO:0000256" key="1">
    <source>
        <dbReference type="SAM" id="Phobius"/>
    </source>
</evidence>
<gene>
    <name evidence="2" type="ORF">BDQ94DRAFT_141477</name>
</gene>
<proteinExistence type="predicted"/>
<reference evidence="2 3" key="1">
    <citation type="submission" date="2018-07" db="EMBL/GenBank/DDBJ databases">
        <title>The genomes of Aspergillus section Nigri reveals drivers in fungal speciation.</title>
        <authorList>
            <consortium name="DOE Joint Genome Institute"/>
            <person name="Vesth T.C."/>
            <person name="Nybo J."/>
            <person name="Theobald S."/>
            <person name="Brandl J."/>
            <person name="Frisvad J.C."/>
            <person name="Nielsen K.F."/>
            <person name="Lyhne E.K."/>
            <person name="Kogle M.E."/>
            <person name="Kuo A."/>
            <person name="Riley R."/>
            <person name="Clum A."/>
            <person name="Nolan M."/>
            <person name="Lipzen A."/>
            <person name="Salamov A."/>
            <person name="Henrissat B."/>
            <person name="Wiebenga A."/>
            <person name="De vries R.P."/>
            <person name="Grigoriev I.V."/>
            <person name="Mortensen U.H."/>
            <person name="Andersen M.R."/>
            <person name="Baker S.E."/>
        </authorList>
    </citation>
    <scope>NUCLEOTIDE SEQUENCE [LARGE SCALE GENOMIC DNA]</scope>
    <source>
        <strain evidence="2 3">CBS 139.54b</strain>
    </source>
</reference>
<feature type="transmembrane region" description="Helical" evidence="1">
    <location>
        <begin position="58"/>
        <end position="83"/>
    </location>
</feature>
<protein>
    <submittedName>
        <fullName evidence="2">Uncharacterized protein</fullName>
    </submittedName>
</protein>
<dbReference type="RefSeq" id="XP_026627468.1">
    <property type="nucleotide sequence ID" value="XM_026765843.1"/>
</dbReference>
<evidence type="ECO:0000313" key="3">
    <source>
        <dbReference type="Proteomes" id="UP000253729"/>
    </source>
</evidence>
<accession>A0A3F3Q6S1</accession>
<dbReference type="EMBL" id="KZ852043">
    <property type="protein sequence ID" value="RDH34446.1"/>
    <property type="molecule type" value="Genomic_DNA"/>
</dbReference>
<dbReference type="Proteomes" id="UP000253729">
    <property type="component" value="Unassembled WGS sequence"/>
</dbReference>